<evidence type="ECO:0000313" key="4">
    <source>
        <dbReference type="Proteomes" id="UP000237752"/>
    </source>
</evidence>
<proteinExistence type="inferred from homology"/>
<gene>
    <name evidence="3" type="ORF">CLV47_107191</name>
</gene>
<dbReference type="PANTHER" id="PTHR11941">
    <property type="entry name" value="ENOYL-COA HYDRATASE-RELATED"/>
    <property type="match status" value="1"/>
</dbReference>
<evidence type="ECO:0000256" key="2">
    <source>
        <dbReference type="RuleBase" id="RU003707"/>
    </source>
</evidence>
<comment type="caution">
    <text evidence="3">The sequence shown here is derived from an EMBL/GenBank/DDBJ whole genome shotgun (WGS) entry which is preliminary data.</text>
</comment>
<protein>
    <submittedName>
        <fullName evidence="3">Enoyl-CoA hydratase</fullName>
    </submittedName>
</protein>
<comment type="similarity">
    <text evidence="1 2">Belongs to the enoyl-CoA hydratase/isomerase family.</text>
</comment>
<sequence length="266" mass="27963">MSDIKISDHGPVRVLTINRPERRNALAATTAEELRTAVEDAARASGVGALVLTGAGGHFSAGGDAEAILGVIGDNADAAPVRLMRTFHRLVQAIWDSELPVVAAVSGVAYGGAFNLALSCDLIYCSEDARFCQVFMKRGIVPDVGGAYLLPRAAGIHKAKELMLLAGEIDAQRASDLGLVNGVLPDAEAVLARAIEIATQIAESPDFAVSLTKRLINSSTTGTLQSALELEAITQATILRSPSAQRGFQEFLNRGSRTPDTPSRTD</sequence>
<name>A0A2T1A0D4_9ACTN</name>
<evidence type="ECO:0000313" key="3">
    <source>
        <dbReference type="EMBL" id="PRZ42063.1"/>
    </source>
</evidence>
<dbReference type="InterPro" id="IPR001753">
    <property type="entry name" value="Enoyl-CoA_hydra/iso"/>
</dbReference>
<dbReference type="GO" id="GO:0006635">
    <property type="term" value="P:fatty acid beta-oxidation"/>
    <property type="evidence" value="ECO:0007669"/>
    <property type="project" value="TreeGrafter"/>
</dbReference>
<keyword evidence="4" id="KW-1185">Reference proteome</keyword>
<dbReference type="PROSITE" id="PS00166">
    <property type="entry name" value="ENOYL_COA_HYDRATASE"/>
    <property type="match status" value="1"/>
</dbReference>
<dbReference type="EMBL" id="PVUE01000007">
    <property type="protein sequence ID" value="PRZ42063.1"/>
    <property type="molecule type" value="Genomic_DNA"/>
</dbReference>
<dbReference type="GO" id="GO:0003824">
    <property type="term" value="F:catalytic activity"/>
    <property type="evidence" value="ECO:0007669"/>
    <property type="project" value="InterPro"/>
</dbReference>
<accession>A0A2T1A0D4</accession>
<dbReference type="InterPro" id="IPR029045">
    <property type="entry name" value="ClpP/crotonase-like_dom_sf"/>
</dbReference>
<dbReference type="SUPFAM" id="SSF52096">
    <property type="entry name" value="ClpP/crotonase"/>
    <property type="match status" value="1"/>
</dbReference>
<organism evidence="3 4">
    <name type="scientific">Antricoccus suffuscus</name>
    <dbReference type="NCBI Taxonomy" id="1629062"/>
    <lineage>
        <taxon>Bacteria</taxon>
        <taxon>Bacillati</taxon>
        <taxon>Actinomycetota</taxon>
        <taxon>Actinomycetes</taxon>
        <taxon>Geodermatophilales</taxon>
        <taxon>Antricoccaceae</taxon>
        <taxon>Antricoccus</taxon>
    </lineage>
</organism>
<dbReference type="CDD" id="cd06558">
    <property type="entry name" value="crotonase-like"/>
    <property type="match status" value="1"/>
</dbReference>
<dbReference type="Gene3D" id="3.90.226.10">
    <property type="entry name" value="2-enoyl-CoA Hydratase, Chain A, domain 1"/>
    <property type="match status" value="1"/>
</dbReference>
<dbReference type="Pfam" id="PF00378">
    <property type="entry name" value="ECH_1"/>
    <property type="match status" value="1"/>
</dbReference>
<dbReference type="Proteomes" id="UP000237752">
    <property type="component" value="Unassembled WGS sequence"/>
</dbReference>
<dbReference type="OrthoDB" id="9777711at2"/>
<dbReference type="PANTHER" id="PTHR11941:SF133">
    <property type="entry name" value="1,2-EPOXYPHENYLACETYL-COA ISOMERASE"/>
    <property type="match status" value="1"/>
</dbReference>
<reference evidence="3 4" key="1">
    <citation type="submission" date="2018-03" db="EMBL/GenBank/DDBJ databases">
        <title>Genomic Encyclopedia of Archaeal and Bacterial Type Strains, Phase II (KMG-II): from individual species to whole genera.</title>
        <authorList>
            <person name="Goeker M."/>
        </authorList>
    </citation>
    <scope>NUCLEOTIDE SEQUENCE [LARGE SCALE GENOMIC DNA]</scope>
    <source>
        <strain evidence="3 4">DSM 100065</strain>
    </source>
</reference>
<evidence type="ECO:0000256" key="1">
    <source>
        <dbReference type="ARBA" id="ARBA00005254"/>
    </source>
</evidence>
<dbReference type="AlphaFoldDB" id="A0A2T1A0D4"/>
<dbReference type="InterPro" id="IPR018376">
    <property type="entry name" value="Enoyl-CoA_hyd/isom_CS"/>
</dbReference>
<dbReference type="RefSeq" id="WP_106349003.1">
    <property type="nucleotide sequence ID" value="NZ_PVUE01000007.1"/>
</dbReference>